<dbReference type="AlphaFoldDB" id="A0A2H1GIR4"/>
<evidence type="ECO:0008006" key="3">
    <source>
        <dbReference type="Google" id="ProtNLM"/>
    </source>
</evidence>
<accession>A0A2H1GIR4</accession>
<dbReference type="Gene3D" id="3.10.450.50">
    <property type="match status" value="1"/>
</dbReference>
<sequence length="274" mass="30074">MIAFAYSNPATTLLTADFMSQALGIFRPVYPIEVDAIQAVLEPYLRPRGSKHGTRVQKGKVAGAHRTLQTPNLSLQSTFKHLPTITMPSLRVLTAVLLTSILATATPVPDLSTRQSCSNKISITAVMENWAKIWKGDTSDALLKATIMPDILIQTDRLPYGPDYTKQKTEMLNVHNEEQLLAFVKESRKGYSSYGAVNNYAFANSDGTRLVTRWTVNAVIGSDNPSPIRKAGDRISFDGTDLVAFDPCSGKIQTVQTAQDTLNFAYQLGMNIFA</sequence>
<dbReference type="EMBL" id="LT854258">
    <property type="protein sequence ID" value="SMR53418.1"/>
    <property type="molecule type" value="Genomic_DNA"/>
</dbReference>
<gene>
    <name evidence="1" type="ORF">ZT1E4_G6568</name>
</gene>
<dbReference type="Proteomes" id="UP000245764">
    <property type="component" value="Chromosome 6"/>
</dbReference>
<evidence type="ECO:0000313" key="2">
    <source>
        <dbReference type="Proteomes" id="UP000245764"/>
    </source>
</evidence>
<name>A0A2H1GIR4_ZYMTR</name>
<evidence type="ECO:0000313" key="1">
    <source>
        <dbReference type="EMBL" id="SMR53418.1"/>
    </source>
</evidence>
<reference evidence="2" key="1">
    <citation type="submission" date="2017-05" db="EMBL/GenBank/DDBJ databases">
        <authorList>
            <person name="Song R."/>
            <person name="Chenine A.L."/>
            <person name="Ruprecht R.M."/>
        </authorList>
    </citation>
    <scope>NUCLEOTIDE SEQUENCE [LARGE SCALE GENOMIC DNA]</scope>
</reference>
<proteinExistence type="predicted"/>
<organism evidence="1 2">
    <name type="scientific">Zymoseptoria tritici ST99CH_1E4</name>
    <dbReference type="NCBI Taxonomy" id="1276532"/>
    <lineage>
        <taxon>Eukaryota</taxon>
        <taxon>Fungi</taxon>
        <taxon>Dikarya</taxon>
        <taxon>Ascomycota</taxon>
        <taxon>Pezizomycotina</taxon>
        <taxon>Dothideomycetes</taxon>
        <taxon>Dothideomycetidae</taxon>
        <taxon>Mycosphaerellales</taxon>
        <taxon>Mycosphaerellaceae</taxon>
        <taxon>Zymoseptoria</taxon>
    </lineage>
</organism>
<protein>
    <recommendedName>
        <fullName evidence="3">SnoaL-like domain-containing protein</fullName>
    </recommendedName>
</protein>